<dbReference type="GO" id="GO:0006417">
    <property type="term" value="P:regulation of translation"/>
    <property type="evidence" value="ECO:0007669"/>
    <property type="project" value="UniProtKB-KW"/>
</dbReference>
<name>A0A7J6L7S4_PEROL</name>
<dbReference type="InterPro" id="IPR025605">
    <property type="entry name" value="OST-HTH/LOTUS_dom"/>
</dbReference>
<evidence type="ECO:0000259" key="8">
    <source>
        <dbReference type="Pfam" id="PF12872"/>
    </source>
</evidence>
<comment type="caution">
    <text evidence="9">The sequence shown here is derived from an EMBL/GenBank/DDBJ whole genome shotgun (WGS) entry which is preliminary data.</text>
</comment>
<keyword evidence="2 6" id="KW-0396">Initiation factor</keyword>
<evidence type="ECO:0000256" key="6">
    <source>
        <dbReference type="RuleBase" id="RU004374"/>
    </source>
</evidence>
<dbReference type="GO" id="GO:0000340">
    <property type="term" value="F:RNA 7-methylguanosine cap binding"/>
    <property type="evidence" value="ECO:0007669"/>
    <property type="project" value="TreeGrafter"/>
</dbReference>
<evidence type="ECO:0000256" key="7">
    <source>
        <dbReference type="SAM" id="MobiDB-lite"/>
    </source>
</evidence>
<dbReference type="InterPro" id="IPR023398">
    <property type="entry name" value="TIF_eIF4e-like"/>
</dbReference>
<dbReference type="Pfam" id="PF01652">
    <property type="entry name" value="IF4E"/>
    <property type="match status" value="1"/>
</dbReference>
<dbReference type="PANTHER" id="PTHR11960:SF8">
    <property type="entry name" value="EUKARYOTIC TRANSLATION INITIATION FACTOR 4E1-RELATED"/>
    <property type="match status" value="1"/>
</dbReference>
<feature type="region of interest" description="Disordered" evidence="7">
    <location>
        <begin position="520"/>
        <end position="549"/>
    </location>
</feature>
<reference evidence="9 10" key="1">
    <citation type="submission" date="2020-04" db="EMBL/GenBank/DDBJ databases">
        <title>Perkinsus olseni comparative genomics.</title>
        <authorList>
            <person name="Bogema D.R."/>
        </authorList>
    </citation>
    <scope>NUCLEOTIDE SEQUENCE [LARGE SCALE GENOMIC DNA]</scope>
    <source>
        <strain evidence="9">ATCC PRA-179</strain>
    </source>
</reference>
<evidence type="ECO:0000256" key="2">
    <source>
        <dbReference type="ARBA" id="ARBA00022540"/>
    </source>
</evidence>
<feature type="domain" description="HTH OST-type" evidence="8">
    <location>
        <begin position="605"/>
        <end position="646"/>
    </location>
</feature>
<gene>
    <name evidence="9" type="ORF">FOZ61_007690</name>
</gene>
<feature type="compositionally biased region" description="Low complexity" evidence="7">
    <location>
        <begin position="532"/>
        <end position="543"/>
    </location>
</feature>
<dbReference type="Proteomes" id="UP000570595">
    <property type="component" value="Unassembled WGS sequence"/>
</dbReference>
<dbReference type="PANTHER" id="PTHR11960">
    <property type="entry name" value="EUKARYOTIC TRANSLATION INITIATION FACTOR 4E RELATED"/>
    <property type="match status" value="1"/>
</dbReference>
<protein>
    <recommendedName>
        <fullName evidence="8">HTH OST-type domain-containing protein</fullName>
    </recommendedName>
</protein>
<accession>A0A7J6L7S4</accession>
<evidence type="ECO:0000256" key="1">
    <source>
        <dbReference type="ARBA" id="ARBA00009860"/>
    </source>
</evidence>
<sequence>MATVPYFSLVDEDFTRKLTEEATSDDADHQEDRKLMYKWVLWEQLQPNQKASAAEWKDLSRQVCTFGTVGEFWRYWRHVPQPSELLSETGGCRFVREGHDGSLRVVESMMLFREGIKPEWEDPLNAVGGHLQFSLAPSVGGKQIDEYWNNIVLAVIGNTLPHPEMITGLRLCDKLYTKRGPPQGSVRIEVWFTNMGDGDKVDELTKGIQECICTRLDGTLGGAPPKCDLKTHGGEARRGLHESRAGGSSNSIQTRCVELHDPSNGLEKGSESIALCLPVCHLLCVEQIIASVSYLLNEHIYPSMDNISLCLHLAFSLRSITLNDILTCAKFGGVEDGRLIISGDVILLLPEQAPWNDTSSNNNNNNNDATTVFTCYPSKYTPYPSDAAVTNKMDKQLLAWVDSFYDRTMIGVSPAGEHPSPFRLSLLAKKFAAAAADMVVTTASMGLLTWLFQRCIAKDKTNTPLPAPSDSSTLLLRCPNPQCPLWPECCGHQSIADGTTRKNRPIVELRTILIGGGNDVLKADGDPDNGHSSSCSSSSSSSSNTQVGDEVLPNSATHIAAEGRMPAAESGKHRPSTEIQHDDTALAREQLLFIHCFKNELLAGQGILLNQVNNLCKVRCGRTVRYREFGFGKLRDFLEDIKGLQVVGEKFQMTIRLTDVVEFDLFIREANARKSAGSRSSTASPVIGVTKRGGPLAESDGGNMVGDGKYEEEVEELKHLTLPQLIPEDVIDKLRYMFSCEHYQIEASVFVSLFKNRYFATDPMVYERLGYKRMRDFLGAVPQVHKQGTKAEAKYVWVENSAPLRLPQLGVPSIGPQEGSNNNTAIDFLHSATTTTSSSSSSSAAASSNFSNNDTFLGAAGLMQPSLSLDNTALNTIEDILNQSSTGGVQIAVADLLTGICGGASSGLERLIGFNLAGANIYKLIHPDDSVSVRLRIDEAMAIGLKSVDLSTFRLRSTTGNNNTITVSGTASWLMGNVWTISLLTLS</sequence>
<dbReference type="Gene3D" id="3.30.760.10">
    <property type="entry name" value="RNA Cap, Translation Initiation Factor Eif4e"/>
    <property type="match status" value="1"/>
</dbReference>
<organism evidence="9 10">
    <name type="scientific">Perkinsus olseni</name>
    <name type="common">Perkinsus atlanticus</name>
    <dbReference type="NCBI Taxonomy" id="32597"/>
    <lineage>
        <taxon>Eukaryota</taxon>
        <taxon>Sar</taxon>
        <taxon>Alveolata</taxon>
        <taxon>Perkinsozoa</taxon>
        <taxon>Perkinsea</taxon>
        <taxon>Perkinsida</taxon>
        <taxon>Perkinsidae</taxon>
        <taxon>Perkinsus</taxon>
    </lineage>
</organism>
<keyword evidence="4 6" id="KW-0694">RNA-binding</keyword>
<evidence type="ECO:0000256" key="4">
    <source>
        <dbReference type="ARBA" id="ARBA00022884"/>
    </source>
</evidence>
<dbReference type="Pfam" id="PF12872">
    <property type="entry name" value="OST-HTH"/>
    <property type="match status" value="1"/>
</dbReference>
<keyword evidence="5 6" id="KW-0648">Protein biosynthesis</keyword>
<evidence type="ECO:0000313" key="10">
    <source>
        <dbReference type="Proteomes" id="UP000570595"/>
    </source>
</evidence>
<evidence type="ECO:0000256" key="5">
    <source>
        <dbReference type="ARBA" id="ARBA00022917"/>
    </source>
</evidence>
<dbReference type="EMBL" id="JABAHT010000479">
    <property type="protein sequence ID" value="KAF4655220.1"/>
    <property type="molecule type" value="Genomic_DNA"/>
</dbReference>
<evidence type="ECO:0000313" key="9">
    <source>
        <dbReference type="EMBL" id="KAF4655220.1"/>
    </source>
</evidence>
<dbReference type="GO" id="GO:0016281">
    <property type="term" value="C:eukaryotic translation initiation factor 4F complex"/>
    <property type="evidence" value="ECO:0007669"/>
    <property type="project" value="TreeGrafter"/>
</dbReference>
<dbReference type="InterPro" id="IPR001040">
    <property type="entry name" value="TIF_eIF_4E"/>
</dbReference>
<dbReference type="OrthoDB" id="283324at2759"/>
<dbReference type="AlphaFoldDB" id="A0A7J6L7S4"/>
<comment type="similarity">
    <text evidence="1 6">Belongs to the eukaryotic initiation factor 4E family.</text>
</comment>
<evidence type="ECO:0000256" key="3">
    <source>
        <dbReference type="ARBA" id="ARBA00022845"/>
    </source>
</evidence>
<dbReference type="GO" id="GO:0003743">
    <property type="term" value="F:translation initiation factor activity"/>
    <property type="evidence" value="ECO:0007669"/>
    <property type="project" value="UniProtKB-KW"/>
</dbReference>
<proteinExistence type="inferred from homology"/>
<dbReference type="SUPFAM" id="SSF55418">
    <property type="entry name" value="eIF4e-like"/>
    <property type="match status" value="1"/>
</dbReference>
<keyword evidence="3" id="KW-0810">Translation regulation</keyword>